<feature type="region of interest" description="Disordered" evidence="4">
    <location>
        <begin position="199"/>
        <end position="283"/>
    </location>
</feature>
<evidence type="ECO:0000256" key="3">
    <source>
        <dbReference type="PROSITE-ProRule" id="PRU00023"/>
    </source>
</evidence>
<evidence type="ECO:0000313" key="6">
    <source>
        <dbReference type="Proteomes" id="UP001363151"/>
    </source>
</evidence>
<evidence type="ECO:0000256" key="1">
    <source>
        <dbReference type="ARBA" id="ARBA00022737"/>
    </source>
</evidence>
<dbReference type="InterPro" id="IPR002110">
    <property type="entry name" value="Ankyrin_rpt"/>
</dbReference>
<reference evidence="5 6" key="1">
    <citation type="submission" date="2024-03" db="EMBL/GenBank/DDBJ databases">
        <title>Aureococcus anophagefferens CCMP1851 and Kratosvirus quantuckense: Draft genome of a second virus-susceptible host strain in the model system.</title>
        <authorList>
            <person name="Chase E."/>
            <person name="Truchon A.R."/>
            <person name="Schepens W."/>
            <person name="Wilhelm S.W."/>
        </authorList>
    </citation>
    <scope>NUCLEOTIDE SEQUENCE [LARGE SCALE GENOMIC DNA]</scope>
    <source>
        <strain evidence="5 6">CCMP1851</strain>
    </source>
</reference>
<comment type="caution">
    <text evidence="5">The sequence shown here is derived from an EMBL/GenBank/DDBJ whole genome shotgun (WGS) entry which is preliminary data.</text>
</comment>
<accession>A0ABR1FK74</accession>
<keyword evidence="1" id="KW-0677">Repeat</keyword>
<organism evidence="5 6">
    <name type="scientific">Aureococcus anophagefferens</name>
    <name type="common">Harmful bloom alga</name>
    <dbReference type="NCBI Taxonomy" id="44056"/>
    <lineage>
        <taxon>Eukaryota</taxon>
        <taxon>Sar</taxon>
        <taxon>Stramenopiles</taxon>
        <taxon>Ochrophyta</taxon>
        <taxon>Pelagophyceae</taxon>
        <taxon>Pelagomonadales</taxon>
        <taxon>Pelagomonadaceae</taxon>
        <taxon>Aureococcus</taxon>
    </lineage>
</organism>
<evidence type="ECO:0000256" key="2">
    <source>
        <dbReference type="ARBA" id="ARBA00023043"/>
    </source>
</evidence>
<name>A0ABR1FK74_AURAN</name>
<feature type="compositionally biased region" description="Basic residues" evidence="4">
    <location>
        <begin position="225"/>
        <end position="237"/>
    </location>
</feature>
<gene>
    <name evidence="5" type="ORF">SO694_00032130</name>
</gene>
<protein>
    <recommendedName>
        <fullName evidence="7">Ankyrin repeat domain-containing protein</fullName>
    </recommendedName>
</protein>
<evidence type="ECO:0000256" key="4">
    <source>
        <dbReference type="SAM" id="MobiDB-lite"/>
    </source>
</evidence>
<dbReference type="PANTHER" id="PTHR24171">
    <property type="entry name" value="ANKYRIN REPEAT DOMAIN-CONTAINING PROTEIN 39-RELATED"/>
    <property type="match status" value="1"/>
</dbReference>
<feature type="compositionally biased region" description="Low complexity" evidence="4">
    <location>
        <begin position="265"/>
        <end position="283"/>
    </location>
</feature>
<dbReference type="Pfam" id="PF00023">
    <property type="entry name" value="Ank"/>
    <property type="match status" value="1"/>
</dbReference>
<proteinExistence type="predicted"/>
<dbReference type="InterPro" id="IPR036770">
    <property type="entry name" value="Ankyrin_rpt-contain_sf"/>
</dbReference>
<evidence type="ECO:0008006" key="7">
    <source>
        <dbReference type="Google" id="ProtNLM"/>
    </source>
</evidence>
<evidence type="ECO:0000313" key="5">
    <source>
        <dbReference type="EMBL" id="KAK7232420.1"/>
    </source>
</evidence>
<dbReference type="EMBL" id="JBBJCI010000368">
    <property type="protein sequence ID" value="KAK7232420.1"/>
    <property type="molecule type" value="Genomic_DNA"/>
</dbReference>
<dbReference type="PROSITE" id="PS50088">
    <property type="entry name" value="ANK_REPEAT"/>
    <property type="match status" value="1"/>
</dbReference>
<keyword evidence="6" id="KW-1185">Reference proteome</keyword>
<sequence>MAAMQLPAARGVADTLFSVLPRAAELVVWDLLRVALSPILGFGGSKAEPGPDVPVMRWYQEAVLDPDSLQARAGRPVGFKGVGRNQHLNRRLYVAAGRGDAGAVRKLAKSGADVNARLFQLINYLDGSNGQPSGHGVRLSEFRGRWIDQRPDWNVARWGRAGDPAAMTYASRTALHEAAKRGCAATVAALLELGASPYSRGEGLRTPGAGGAERAGDFARVRAPCSRRRRAGRRAKPARPAPPTRPPRTWTRSARRTRGSAWKPRCSARSSTRAAGARSNEAR</sequence>
<dbReference type="Proteomes" id="UP001363151">
    <property type="component" value="Unassembled WGS sequence"/>
</dbReference>
<dbReference type="Gene3D" id="1.25.40.20">
    <property type="entry name" value="Ankyrin repeat-containing domain"/>
    <property type="match status" value="1"/>
</dbReference>
<keyword evidence="2 3" id="KW-0040">ANK repeat</keyword>
<dbReference type="SUPFAM" id="SSF48403">
    <property type="entry name" value="Ankyrin repeat"/>
    <property type="match status" value="1"/>
</dbReference>
<feature type="repeat" description="ANK" evidence="3">
    <location>
        <begin position="170"/>
        <end position="202"/>
    </location>
</feature>
<dbReference type="SMART" id="SM00248">
    <property type="entry name" value="ANK"/>
    <property type="match status" value="2"/>
</dbReference>